<feature type="compositionally biased region" description="Acidic residues" evidence="9">
    <location>
        <begin position="58"/>
        <end position="72"/>
    </location>
</feature>
<feature type="compositionally biased region" description="Low complexity" evidence="9">
    <location>
        <begin position="115"/>
        <end position="129"/>
    </location>
</feature>
<dbReference type="InterPro" id="IPR037245">
    <property type="entry name" value="FIP-RBD_C_sf"/>
</dbReference>
<dbReference type="Gene3D" id="1.20.5.2440">
    <property type="match status" value="1"/>
</dbReference>
<dbReference type="InterPro" id="IPR057316">
    <property type="entry name" value="Rab11-FIP3/4_dom"/>
</dbReference>
<dbReference type="OrthoDB" id="418358at2759"/>
<keyword evidence="6 8" id="KW-0175">Coiled coil</keyword>
<name>A0A1D1UJ44_RAMVA</name>
<dbReference type="PROSITE" id="PS51511">
    <property type="entry name" value="FIP_RBD"/>
    <property type="match status" value="1"/>
</dbReference>
<comment type="caution">
    <text evidence="11">The sequence shown here is derived from an EMBL/GenBank/DDBJ whole genome shotgun (WGS) entry which is preliminary data.</text>
</comment>
<dbReference type="PANTHER" id="PTHR15726:SF7">
    <property type="entry name" value="NUCLEAR FALLOUT, ISOFORM J"/>
    <property type="match status" value="1"/>
</dbReference>
<reference evidence="11 12" key="1">
    <citation type="journal article" date="2016" name="Nat. Commun.">
        <title>Extremotolerant tardigrade genome and improved radiotolerance of human cultured cells by tardigrade-unique protein.</title>
        <authorList>
            <person name="Hashimoto T."/>
            <person name="Horikawa D.D."/>
            <person name="Saito Y."/>
            <person name="Kuwahara H."/>
            <person name="Kozuka-Hata H."/>
            <person name="Shin-I T."/>
            <person name="Minakuchi Y."/>
            <person name="Ohishi K."/>
            <person name="Motoyama A."/>
            <person name="Aizu T."/>
            <person name="Enomoto A."/>
            <person name="Kondo K."/>
            <person name="Tanaka S."/>
            <person name="Hara Y."/>
            <person name="Koshikawa S."/>
            <person name="Sagara H."/>
            <person name="Miura T."/>
            <person name="Yokobori S."/>
            <person name="Miyagawa K."/>
            <person name="Suzuki Y."/>
            <person name="Kubo T."/>
            <person name="Oyama M."/>
            <person name="Kohara Y."/>
            <person name="Fujiyama A."/>
            <person name="Arakawa K."/>
            <person name="Katayama T."/>
            <person name="Toyoda A."/>
            <person name="Kunieda T."/>
        </authorList>
    </citation>
    <scope>NUCLEOTIDE SEQUENCE [LARGE SCALE GENOMIC DNA]</scope>
    <source>
        <strain evidence="11 12">YOKOZUNA-1</strain>
    </source>
</reference>
<protein>
    <recommendedName>
        <fullName evidence="10">FIP-RBD domain-containing protein</fullName>
    </recommendedName>
</protein>
<evidence type="ECO:0000256" key="5">
    <source>
        <dbReference type="ARBA" id="ARBA00022753"/>
    </source>
</evidence>
<dbReference type="AlphaFoldDB" id="A0A1D1UJ44"/>
<dbReference type="STRING" id="947166.A0A1D1UJ44"/>
<dbReference type="Pfam" id="PF09457">
    <property type="entry name" value="RBD-FIP"/>
    <property type="match status" value="1"/>
</dbReference>
<evidence type="ECO:0000256" key="7">
    <source>
        <dbReference type="ARBA" id="ARBA00023136"/>
    </source>
</evidence>
<keyword evidence="5" id="KW-0967">Endosome</keyword>
<evidence type="ECO:0000313" key="11">
    <source>
        <dbReference type="EMBL" id="GAU88405.1"/>
    </source>
</evidence>
<dbReference type="InterPro" id="IPR019018">
    <property type="entry name" value="Rab-bd_FIP-RBD"/>
</dbReference>
<dbReference type="GO" id="GO:0032154">
    <property type="term" value="C:cleavage furrow"/>
    <property type="evidence" value="ECO:0007669"/>
    <property type="project" value="UniProtKB-SubCell"/>
</dbReference>
<proteinExistence type="predicted"/>
<dbReference type="GO" id="GO:0030496">
    <property type="term" value="C:midbody"/>
    <property type="evidence" value="ECO:0007669"/>
    <property type="project" value="UniProtKB-SubCell"/>
</dbReference>
<feature type="region of interest" description="Disordered" evidence="9">
    <location>
        <begin position="278"/>
        <end position="316"/>
    </location>
</feature>
<dbReference type="Pfam" id="PF25450">
    <property type="entry name" value="Rab11-FIP3"/>
    <property type="match status" value="1"/>
</dbReference>
<feature type="region of interest" description="Disordered" evidence="9">
    <location>
        <begin position="96"/>
        <end position="144"/>
    </location>
</feature>
<evidence type="ECO:0000259" key="10">
    <source>
        <dbReference type="PROSITE" id="PS51511"/>
    </source>
</evidence>
<feature type="compositionally biased region" description="Polar residues" evidence="9">
    <location>
        <begin position="33"/>
        <end position="45"/>
    </location>
</feature>
<keyword evidence="12" id="KW-1185">Reference proteome</keyword>
<accession>A0A1D1UJ44</accession>
<evidence type="ECO:0000256" key="6">
    <source>
        <dbReference type="ARBA" id="ARBA00023054"/>
    </source>
</evidence>
<feature type="coiled-coil region" evidence="8">
    <location>
        <begin position="353"/>
        <end position="380"/>
    </location>
</feature>
<dbReference type="GO" id="GO:0032456">
    <property type="term" value="P:endocytic recycling"/>
    <property type="evidence" value="ECO:0007669"/>
    <property type="project" value="TreeGrafter"/>
</dbReference>
<evidence type="ECO:0000256" key="1">
    <source>
        <dbReference type="ARBA" id="ARBA00004214"/>
    </source>
</evidence>
<evidence type="ECO:0000256" key="8">
    <source>
        <dbReference type="SAM" id="Coils"/>
    </source>
</evidence>
<keyword evidence="7" id="KW-0472">Membrane</keyword>
<dbReference type="GO" id="GO:0030139">
    <property type="term" value="C:endocytic vesicle"/>
    <property type="evidence" value="ECO:0007669"/>
    <property type="project" value="TreeGrafter"/>
</dbReference>
<evidence type="ECO:0000313" key="12">
    <source>
        <dbReference type="Proteomes" id="UP000186922"/>
    </source>
</evidence>
<evidence type="ECO:0000256" key="2">
    <source>
        <dbReference type="ARBA" id="ARBA00004626"/>
    </source>
</evidence>
<feature type="domain" description="FIP-RBD" evidence="10">
    <location>
        <begin position="388"/>
        <end position="450"/>
    </location>
</feature>
<dbReference type="SUPFAM" id="SSF144270">
    <property type="entry name" value="Eferin C-derminal domain-like"/>
    <property type="match status" value="1"/>
</dbReference>
<evidence type="ECO:0000256" key="3">
    <source>
        <dbReference type="ARBA" id="ARBA00004654"/>
    </source>
</evidence>
<dbReference type="GO" id="GO:0032465">
    <property type="term" value="P:regulation of cytokinesis"/>
    <property type="evidence" value="ECO:0007669"/>
    <property type="project" value="TreeGrafter"/>
</dbReference>
<gene>
    <name evidence="11" type="primary">RvY_01113-1</name>
    <name evidence="11" type="synonym">RvY_01113.1</name>
    <name evidence="11" type="ORF">RvY_01113</name>
</gene>
<dbReference type="Proteomes" id="UP000186922">
    <property type="component" value="Unassembled WGS sequence"/>
</dbReference>
<dbReference type="PANTHER" id="PTHR15726">
    <property type="entry name" value="RAB11-FAMILY INTERACTING PROTEIN"/>
    <property type="match status" value="1"/>
</dbReference>
<evidence type="ECO:0000256" key="4">
    <source>
        <dbReference type="ARBA" id="ARBA00022448"/>
    </source>
</evidence>
<dbReference type="GO" id="GO:0055038">
    <property type="term" value="C:recycling endosome membrane"/>
    <property type="evidence" value="ECO:0007669"/>
    <property type="project" value="UniProtKB-SubCell"/>
</dbReference>
<organism evidence="11 12">
    <name type="scientific">Ramazzottius varieornatus</name>
    <name type="common">Water bear</name>
    <name type="synonym">Tardigrade</name>
    <dbReference type="NCBI Taxonomy" id="947166"/>
    <lineage>
        <taxon>Eukaryota</taxon>
        <taxon>Metazoa</taxon>
        <taxon>Ecdysozoa</taxon>
        <taxon>Tardigrada</taxon>
        <taxon>Eutardigrada</taxon>
        <taxon>Parachela</taxon>
        <taxon>Hypsibioidea</taxon>
        <taxon>Ramazzottiidae</taxon>
        <taxon>Ramazzottius</taxon>
    </lineage>
</organism>
<sequence>MSLVSVNGDATSTFIRDNVPNLISLNEDETDSGLGSSHSNSTHSPDMSADREGRGEESFEDYGAAEEQEPELLEPFGDKKTIVNLINSNSGTFNRTASVRRSIRRPSPATVRRTPSFGFSSSSMKGSPGTHPPARYENDDPDADDWNSVDSFQREDDVYQLTQQMEKLQNQVSVLVQSQVNQEDNVSKLKQDNAALTERCLLLEEQLKDQELKYEERLKEDHRKNMDHLQRLERDKQLELEHRNTRVSTLEAEVSQLRTETFSLQSLTEKMRLEKSHYNDRLSEAERQVTELSEENSRLKEASRREREEAAKKAATHEQEAAELHHELEMLKAYKIDNERYAATHSRVAPERVRDLEQELQRVKQENIKLEEVNQDLNLMVVSGHIQEGKSLLQNNMGSLFSEFTDSSKDEVNMLEALREQQEVNRKLKDYVDRILVDILERAPHLLEVRGPK</sequence>
<feature type="compositionally biased region" description="Basic and acidic residues" evidence="9">
    <location>
        <begin position="48"/>
        <end position="57"/>
    </location>
</feature>
<dbReference type="EMBL" id="BDGG01000001">
    <property type="protein sequence ID" value="GAU88405.1"/>
    <property type="molecule type" value="Genomic_DNA"/>
</dbReference>
<evidence type="ECO:0000256" key="9">
    <source>
        <dbReference type="SAM" id="MobiDB-lite"/>
    </source>
</evidence>
<comment type="subcellular location">
    <subcellularLocation>
        <location evidence="2">Cleavage furrow</location>
    </subcellularLocation>
    <subcellularLocation>
        <location evidence="1">Midbody</location>
    </subcellularLocation>
    <subcellularLocation>
        <location evidence="3">Recycling endosome membrane</location>
        <topology evidence="3">Peripheral membrane protein</topology>
    </subcellularLocation>
</comment>
<keyword evidence="4" id="KW-0813">Transport</keyword>
<dbReference type="InterPro" id="IPR051977">
    <property type="entry name" value="Rab11-interacting_regulator"/>
</dbReference>
<feature type="region of interest" description="Disordered" evidence="9">
    <location>
        <begin position="25"/>
        <end position="77"/>
    </location>
</feature>